<dbReference type="SUPFAM" id="SSF54427">
    <property type="entry name" value="NTF2-like"/>
    <property type="match status" value="1"/>
</dbReference>
<dbReference type="Gene3D" id="3.10.450.50">
    <property type="match status" value="1"/>
</dbReference>
<dbReference type="PANTHER" id="PTHR31757">
    <property type="entry name" value="SLL0781 PROTEIN"/>
    <property type="match status" value="1"/>
</dbReference>
<dbReference type="InterPro" id="IPR009783">
    <property type="entry name" value="DUF1348"/>
</dbReference>
<sequence length="151" mass="17564">MTKHDLSMSDQAGDNDLCLMKTEKTLPTPPWDMETAAKRLQMLEDDFNTSDPERVIANYTQDAEVRFGVAFLKGRQEIRDFLRQEWQTKGNYKLKLDLWGALKGRMAVRSELEWSDQEGQSFKTYGVQVFQFNDTGFIEMNYLSFNDLEIG</sequence>
<keyword evidence="2" id="KW-1185">Reference proteome</keyword>
<dbReference type="PANTHER" id="PTHR31757:SF0">
    <property type="entry name" value="SLL0781 PROTEIN"/>
    <property type="match status" value="1"/>
</dbReference>
<dbReference type="InterPro" id="IPR032710">
    <property type="entry name" value="NTF2-like_dom_sf"/>
</dbReference>
<gene>
    <name evidence="1" type="ORF">J2W55_002347</name>
</gene>
<evidence type="ECO:0000313" key="2">
    <source>
        <dbReference type="Proteomes" id="UP001247620"/>
    </source>
</evidence>
<proteinExistence type="predicted"/>
<reference evidence="1 2" key="1">
    <citation type="submission" date="2023-07" db="EMBL/GenBank/DDBJ databases">
        <title>Sorghum-associated microbial communities from plants grown in Nebraska, USA.</title>
        <authorList>
            <person name="Schachtman D."/>
        </authorList>
    </citation>
    <scope>NUCLEOTIDE SEQUENCE [LARGE SCALE GENOMIC DNA]</scope>
    <source>
        <strain evidence="1 2">3262</strain>
    </source>
</reference>
<dbReference type="Proteomes" id="UP001247620">
    <property type="component" value="Unassembled WGS sequence"/>
</dbReference>
<organism evidence="1 2">
    <name type="scientific">Mucilaginibacter pocheonensis</name>
    <dbReference type="NCBI Taxonomy" id="398050"/>
    <lineage>
        <taxon>Bacteria</taxon>
        <taxon>Pseudomonadati</taxon>
        <taxon>Bacteroidota</taxon>
        <taxon>Sphingobacteriia</taxon>
        <taxon>Sphingobacteriales</taxon>
        <taxon>Sphingobacteriaceae</taxon>
        <taxon>Mucilaginibacter</taxon>
    </lineage>
</organism>
<protein>
    <submittedName>
        <fullName evidence="1">Nuclear transport factor 2 (NTF2) superfamily protein</fullName>
    </submittedName>
</protein>
<dbReference type="RefSeq" id="WP_310095783.1">
    <property type="nucleotide sequence ID" value="NZ_JAVDUU010000002.1"/>
</dbReference>
<evidence type="ECO:0000313" key="1">
    <source>
        <dbReference type="EMBL" id="MDR6942505.1"/>
    </source>
</evidence>
<name>A0ABU1TAS4_9SPHI</name>
<dbReference type="EMBL" id="JAVDUU010000002">
    <property type="protein sequence ID" value="MDR6942505.1"/>
    <property type="molecule type" value="Genomic_DNA"/>
</dbReference>
<comment type="caution">
    <text evidence="1">The sequence shown here is derived from an EMBL/GenBank/DDBJ whole genome shotgun (WGS) entry which is preliminary data.</text>
</comment>
<accession>A0ABU1TAS4</accession>
<dbReference type="Pfam" id="PF07080">
    <property type="entry name" value="DUF1348"/>
    <property type="match status" value="1"/>
</dbReference>